<dbReference type="VEuPathDB" id="FungiDB:CPSG_06554"/>
<dbReference type="Proteomes" id="UP000002497">
    <property type="component" value="Unassembled WGS sequence"/>
</dbReference>
<gene>
    <name evidence="1" type="ORF">CPSG_06554</name>
</gene>
<reference evidence="2" key="1">
    <citation type="journal article" date="2010" name="Genome Res.">
        <title>Population genomic sequencing of Coccidioides fungi reveals recent hybridization and transposon control.</title>
        <authorList>
            <person name="Neafsey D.E."/>
            <person name="Barker B.M."/>
            <person name="Sharpton T.J."/>
            <person name="Stajich J.E."/>
            <person name="Park D.J."/>
            <person name="Whiston E."/>
            <person name="Hung C.-Y."/>
            <person name="McMahan C."/>
            <person name="White J."/>
            <person name="Sykes S."/>
            <person name="Heiman D."/>
            <person name="Young S."/>
            <person name="Zeng Q."/>
            <person name="Abouelleil A."/>
            <person name="Aftuck L."/>
            <person name="Bessette D."/>
            <person name="Brown A."/>
            <person name="FitzGerald M."/>
            <person name="Lui A."/>
            <person name="Macdonald J.P."/>
            <person name="Priest M."/>
            <person name="Orbach M.J."/>
            <person name="Galgiani J.N."/>
            <person name="Kirkland T.N."/>
            <person name="Cole G.T."/>
            <person name="Birren B.W."/>
            <person name="Henn M.R."/>
            <person name="Taylor J.W."/>
            <person name="Rounsley S.D."/>
        </authorList>
    </citation>
    <scope>NUCLEOTIDE SEQUENCE [LARGE SCALE GENOMIC DNA]</scope>
    <source>
        <strain evidence="2">RMSCC 757 / Silveira</strain>
    </source>
</reference>
<protein>
    <submittedName>
        <fullName evidence="1">Predicted protein</fullName>
    </submittedName>
</protein>
<evidence type="ECO:0000313" key="1">
    <source>
        <dbReference type="EMBL" id="EFW16595.1"/>
    </source>
</evidence>
<accession>E9DAH3</accession>
<sequence>MAAVYESDVGWRRQLHHRRSDCWSDGPMKLATASDQRSSTLHVMSDVRFCTALNCRGFL</sequence>
<dbReference type="EMBL" id="GL636496">
    <property type="protein sequence ID" value="EFW16595.1"/>
    <property type="molecule type" value="Genomic_DNA"/>
</dbReference>
<dbReference type="VEuPathDB" id="FungiDB:D8B26_001408"/>
<keyword evidence="2" id="KW-1185">Reference proteome</keyword>
<name>E9DAH3_COCPS</name>
<dbReference type="AlphaFoldDB" id="E9DAH3"/>
<organism evidence="2">
    <name type="scientific">Coccidioides posadasii (strain RMSCC 757 / Silveira)</name>
    <name type="common">Valley fever fungus</name>
    <dbReference type="NCBI Taxonomy" id="443226"/>
    <lineage>
        <taxon>Eukaryota</taxon>
        <taxon>Fungi</taxon>
        <taxon>Dikarya</taxon>
        <taxon>Ascomycota</taxon>
        <taxon>Pezizomycotina</taxon>
        <taxon>Eurotiomycetes</taxon>
        <taxon>Eurotiomycetidae</taxon>
        <taxon>Onygenales</taxon>
        <taxon>Onygenaceae</taxon>
        <taxon>Coccidioides</taxon>
    </lineage>
</organism>
<evidence type="ECO:0000313" key="2">
    <source>
        <dbReference type="Proteomes" id="UP000002497"/>
    </source>
</evidence>
<proteinExistence type="predicted"/>
<reference evidence="2" key="2">
    <citation type="submission" date="2010-03" db="EMBL/GenBank/DDBJ databases">
        <title>The genome sequence of Coccidioides posadasii strain Silveira.</title>
        <authorList>
            <consortium name="The Broad Institute Genome Sequencing Center for Infectious Disease"/>
            <person name="Neafsey D."/>
            <person name="Orbach M."/>
            <person name="Henn M.R."/>
            <person name="Cole G.T."/>
            <person name="Galgiani J."/>
            <person name="Gardner M.J."/>
            <person name="Kirkland T.N."/>
            <person name="Taylor J.W."/>
            <person name="Young S.K."/>
            <person name="Zeng Q."/>
            <person name="Koehrsen M."/>
            <person name="Alvarado L."/>
            <person name="Berlin A."/>
            <person name="Borenstein D."/>
            <person name="Chapman S.B."/>
            <person name="Chen Z."/>
            <person name="Engels R."/>
            <person name="Freedman E."/>
            <person name="Gellesch M."/>
            <person name="Goldberg J."/>
            <person name="Griggs A."/>
            <person name="Gujja S."/>
            <person name="Heilman E."/>
            <person name="Heiman D."/>
            <person name="Howarth C."/>
            <person name="Jen D."/>
            <person name="Larson L."/>
            <person name="Mehta T."/>
            <person name="Neiman D."/>
            <person name="Park D."/>
            <person name="Pearson M."/>
            <person name="Richards J."/>
            <person name="Roberts A."/>
            <person name="Saif S."/>
            <person name="Shea T."/>
            <person name="Shenoy N."/>
            <person name="Sisk P."/>
            <person name="Stolte C."/>
            <person name="Sykes S."/>
            <person name="Walk T."/>
            <person name="White J."/>
            <person name="Yandava C."/>
            <person name="Haas B."/>
            <person name="Nusbaum C."/>
            <person name="Birren B."/>
        </authorList>
    </citation>
    <scope>NUCLEOTIDE SEQUENCE [LARGE SCALE GENOMIC DNA]</scope>
    <source>
        <strain evidence="2">RMSCC 757 / Silveira</strain>
    </source>
</reference>
<dbReference type="HOGENOM" id="CLU_2960592_0_0_1"/>